<evidence type="ECO:0000256" key="2">
    <source>
        <dbReference type="ARBA" id="ARBA00004141"/>
    </source>
</evidence>
<dbReference type="KEGG" id="fpf:DCC35_10405"/>
<dbReference type="Pfam" id="PF00512">
    <property type="entry name" value="HisKA"/>
    <property type="match status" value="1"/>
</dbReference>
<evidence type="ECO:0000313" key="15">
    <source>
        <dbReference type="EMBL" id="QCK15127.1"/>
    </source>
</evidence>
<dbReference type="GO" id="GO:0000155">
    <property type="term" value="F:phosphorelay sensor kinase activity"/>
    <property type="evidence" value="ECO:0007669"/>
    <property type="project" value="InterPro"/>
</dbReference>
<dbReference type="Gene3D" id="3.30.450.20">
    <property type="entry name" value="PAS domain"/>
    <property type="match status" value="1"/>
</dbReference>
<evidence type="ECO:0000256" key="12">
    <source>
        <dbReference type="ARBA" id="ARBA00023136"/>
    </source>
</evidence>
<dbReference type="EC" id="2.7.13.3" evidence="3"/>
<dbReference type="InterPro" id="IPR035965">
    <property type="entry name" value="PAS-like_dom_sf"/>
</dbReference>
<dbReference type="GO" id="GO:0030295">
    <property type="term" value="F:protein kinase activator activity"/>
    <property type="evidence" value="ECO:0007669"/>
    <property type="project" value="TreeGrafter"/>
</dbReference>
<dbReference type="PANTHER" id="PTHR42878">
    <property type="entry name" value="TWO-COMPONENT HISTIDINE KINASE"/>
    <property type="match status" value="1"/>
</dbReference>
<dbReference type="Gene3D" id="1.10.287.130">
    <property type="match status" value="1"/>
</dbReference>
<protein>
    <recommendedName>
        <fullName evidence="3">histidine kinase</fullName>
        <ecNumber evidence="3">2.7.13.3</ecNumber>
    </recommendedName>
</protein>
<accession>A0A4D7JKA0</accession>
<dbReference type="PANTHER" id="PTHR42878:SF7">
    <property type="entry name" value="SENSOR HISTIDINE KINASE GLRK"/>
    <property type="match status" value="1"/>
</dbReference>
<dbReference type="GO" id="GO:0007234">
    <property type="term" value="P:osmosensory signaling via phosphorelay pathway"/>
    <property type="evidence" value="ECO:0007669"/>
    <property type="project" value="TreeGrafter"/>
</dbReference>
<keyword evidence="16" id="KW-1185">Reference proteome</keyword>
<evidence type="ECO:0000256" key="3">
    <source>
        <dbReference type="ARBA" id="ARBA00012438"/>
    </source>
</evidence>
<comment type="catalytic activity">
    <reaction evidence="1">
        <text>ATP + protein L-histidine = ADP + protein N-phospho-L-histidine.</text>
        <dbReference type="EC" id="2.7.13.3"/>
    </reaction>
</comment>
<dbReference type="SUPFAM" id="SSF55874">
    <property type="entry name" value="ATPase domain of HSP90 chaperone/DNA topoisomerase II/histidine kinase"/>
    <property type="match status" value="1"/>
</dbReference>
<keyword evidence="4" id="KW-0597">Phosphoprotein</keyword>
<dbReference type="Proteomes" id="UP000298616">
    <property type="component" value="Chromosome"/>
</dbReference>
<dbReference type="SUPFAM" id="SSF47384">
    <property type="entry name" value="Homodimeric domain of signal transducing histidine kinase"/>
    <property type="match status" value="1"/>
</dbReference>
<comment type="subcellular location">
    <subcellularLocation>
        <location evidence="2">Membrane</location>
        <topology evidence="2">Multi-pass membrane protein</topology>
    </subcellularLocation>
</comment>
<evidence type="ECO:0000256" key="11">
    <source>
        <dbReference type="ARBA" id="ARBA00023012"/>
    </source>
</evidence>
<dbReference type="Pfam" id="PF02518">
    <property type="entry name" value="HATPase_c"/>
    <property type="match status" value="1"/>
</dbReference>
<gene>
    <name evidence="15" type="ORF">DCC35_10405</name>
</gene>
<evidence type="ECO:0000256" key="13">
    <source>
        <dbReference type="SAM" id="Phobius"/>
    </source>
</evidence>
<sequence length="439" mass="50864">MLVFYQSKTILWHCIVIKLCVITILSLFFFNFYSGSHLPSVIILVTCCIVLLVSTMSIIRSHNQYKKRSIKNHKTLFYFNPSPMWIYCKKTLQFLDVNEAAISKYGYTLKEFLNLSLIDIIKEADVNKSYRNYLGLRQNDSKDKKTWIHYTSENDQLIVEKRSYKVKYKNEDAVLEIIIDVTSRLEANKKLTASINELNDFVYRASHDIRGPLARIIGLSNIMKKDEGKAKKFSELIENTATVLDHNLKRLLSLNNIKNIDPIPSKIDVKDLIKKICSVEKIQHQGAGINLIYDFQHNLIVYTDEQLLRIILENIIENAFKYSKNINDSFILITAYKKDQNFYIHVYDNGIGIEEKIRSKIFDYYFRGTSKSEGPGIGLSISKQAASKINASIFYEKIKLSNDLVTEFKIKIPPLSLSNPDQMPNFKIINTLPAYYYYS</sequence>
<dbReference type="Pfam" id="PF13426">
    <property type="entry name" value="PAS_9"/>
    <property type="match status" value="1"/>
</dbReference>
<feature type="transmembrane region" description="Helical" evidence="13">
    <location>
        <begin position="38"/>
        <end position="59"/>
    </location>
</feature>
<feature type="domain" description="Histidine kinase" evidence="14">
    <location>
        <begin position="204"/>
        <end position="416"/>
    </location>
</feature>
<evidence type="ECO:0000256" key="4">
    <source>
        <dbReference type="ARBA" id="ARBA00022553"/>
    </source>
</evidence>
<dbReference type="GO" id="GO:0016020">
    <property type="term" value="C:membrane"/>
    <property type="evidence" value="ECO:0007669"/>
    <property type="project" value="UniProtKB-SubCell"/>
</dbReference>
<dbReference type="InterPro" id="IPR004358">
    <property type="entry name" value="Sig_transdc_His_kin-like_C"/>
</dbReference>
<evidence type="ECO:0000256" key="6">
    <source>
        <dbReference type="ARBA" id="ARBA00022692"/>
    </source>
</evidence>
<dbReference type="PRINTS" id="PR00344">
    <property type="entry name" value="BCTRLSENSOR"/>
</dbReference>
<organism evidence="15 16">
    <name type="scientific">Mangrovivirga cuniculi</name>
    <dbReference type="NCBI Taxonomy" id="2715131"/>
    <lineage>
        <taxon>Bacteria</taxon>
        <taxon>Pseudomonadati</taxon>
        <taxon>Bacteroidota</taxon>
        <taxon>Cytophagia</taxon>
        <taxon>Cytophagales</taxon>
        <taxon>Mangrovivirgaceae</taxon>
        <taxon>Mangrovivirga</taxon>
    </lineage>
</organism>
<evidence type="ECO:0000256" key="8">
    <source>
        <dbReference type="ARBA" id="ARBA00022777"/>
    </source>
</evidence>
<evidence type="ECO:0000313" key="16">
    <source>
        <dbReference type="Proteomes" id="UP000298616"/>
    </source>
</evidence>
<keyword evidence="10 13" id="KW-1133">Transmembrane helix</keyword>
<dbReference type="EMBL" id="CP028923">
    <property type="protein sequence ID" value="QCK15127.1"/>
    <property type="molecule type" value="Genomic_DNA"/>
</dbReference>
<dbReference type="InterPro" id="IPR003661">
    <property type="entry name" value="HisK_dim/P_dom"/>
</dbReference>
<evidence type="ECO:0000256" key="1">
    <source>
        <dbReference type="ARBA" id="ARBA00000085"/>
    </source>
</evidence>
<evidence type="ECO:0000256" key="5">
    <source>
        <dbReference type="ARBA" id="ARBA00022679"/>
    </source>
</evidence>
<proteinExistence type="predicted"/>
<evidence type="ECO:0000259" key="14">
    <source>
        <dbReference type="PROSITE" id="PS50109"/>
    </source>
</evidence>
<dbReference type="SUPFAM" id="SSF55785">
    <property type="entry name" value="PYP-like sensor domain (PAS domain)"/>
    <property type="match status" value="1"/>
</dbReference>
<keyword evidence="11" id="KW-0902">Two-component regulatory system</keyword>
<dbReference type="InterPro" id="IPR050351">
    <property type="entry name" value="BphY/WalK/GraS-like"/>
</dbReference>
<evidence type="ECO:0000256" key="10">
    <source>
        <dbReference type="ARBA" id="ARBA00022989"/>
    </source>
</evidence>
<reference evidence="15 16" key="1">
    <citation type="submission" date="2018-04" db="EMBL/GenBank/DDBJ databases">
        <title>Complete genome uncultured novel isolate.</title>
        <authorList>
            <person name="Merlino G."/>
        </authorList>
    </citation>
    <scope>NUCLEOTIDE SEQUENCE [LARGE SCALE GENOMIC DNA]</scope>
    <source>
        <strain evidence="16">R1DC9</strain>
    </source>
</reference>
<evidence type="ECO:0000256" key="9">
    <source>
        <dbReference type="ARBA" id="ARBA00022840"/>
    </source>
</evidence>
<keyword evidence="6 13" id="KW-0812">Transmembrane</keyword>
<dbReference type="AlphaFoldDB" id="A0A4D7JKA0"/>
<keyword evidence="9" id="KW-0067">ATP-binding</keyword>
<dbReference type="GO" id="GO:0005524">
    <property type="term" value="F:ATP binding"/>
    <property type="evidence" value="ECO:0007669"/>
    <property type="project" value="UniProtKB-KW"/>
</dbReference>
<name>A0A4D7JKA0_9BACT</name>
<dbReference type="Gene3D" id="3.30.565.10">
    <property type="entry name" value="Histidine kinase-like ATPase, C-terminal domain"/>
    <property type="match status" value="1"/>
</dbReference>
<dbReference type="InterPro" id="IPR036890">
    <property type="entry name" value="HATPase_C_sf"/>
</dbReference>
<dbReference type="NCBIfam" id="TIGR00229">
    <property type="entry name" value="sensory_box"/>
    <property type="match status" value="1"/>
</dbReference>
<keyword evidence="5" id="KW-0808">Transferase</keyword>
<dbReference type="InterPro" id="IPR000014">
    <property type="entry name" value="PAS"/>
</dbReference>
<dbReference type="PROSITE" id="PS50109">
    <property type="entry name" value="HIS_KIN"/>
    <property type="match status" value="1"/>
</dbReference>
<dbReference type="InterPro" id="IPR003594">
    <property type="entry name" value="HATPase_dom"/>
</dbReference>
<feature type="transmembrane region" description="Helical" evidence="13">
    <location>
        <begin position="12"/>
        <end position="32"/>
    </location>
</feature>
<dbReference type="GO" id="GO:0000156">
    <property type="term" value="F:phosphorelay response regulator activity"/>
    <property type="evidence" value="ECO:0007669"/>
    <property type="project" value="TreeGrafter"/>
</dbReference>
<dbReference type="SMART" id="SM00387">
    <property type="entry name" value="HATPase_c"/>
    <property type="match status" value="1"/>
</dbReference>
<dbReference type="SMART" id="SM00388">
    <property type="entry name" value="HisKA"/>
    <property type="match status" value="1"/>
</dbReference>
<evidence type="ECO:0000256" key="7">
    <source>
        <dbReference type="ARBA" id="ARBA00022741"/>
    </source>
</evidence>
<dbReference type="InterPro" id="IPR005467">
    <property type="entry name" value="His_kinase_dom"/>
</dbReference>
<keyword evidence="7" id="KW-0547">Nucleotide-binding</keyword>
<keyword evidence="12 13" id="KW-0472">Membrane</keyword>
<dbReference type="CDD" id="cd00082">
    <property type="entry name" value="HisKA"/>
    <property type="match status" value="1"/>
</dbReference>
<dbReference type="InterPro" id="IPR036097">
    <property type="entry name" value="HisK_dim/P_sf"/>
</dbReference>
<keyword evidence="8" id="KW-0418">Kinase</keyword>
<dbReference type="OrthoDB" id="9124519at2"/>